<evidence type="ECO:0000313" key="6">
    <source>
        <dbReference type="EMBL" id="PKT81822.1"/>
    </source>
</evidence>
<feature type="transmembrane region" description="Helical" evidence="5">
    <location>
        <begin position="70"/>
        <end position="90"/>
    </location>
</feature>
<keyword evidence="2 5" id="KW-0812">Transmembrane</keyword>
<keyword evidence="3 5" id="KW-1133">Transmembrane helix</keyword>
<feature type="transmembrane region" description="Helical" evidence="5">
    <location>
        <begin position="307"/>
        <end position="333"/>
    </location>
</feature>
<dbReference type="OrthoDB" id="5348907at2"/>
<evidence type="ECO:0000313" key="7">
    <source>
        <dbReference type="Proteomes" id="UP000233350"/>
    </source>
</evidence>
<evidence type="ECO:0000256" key="5">
    <source>
        <dbReference type="SAM" id="Phobius"/>
    </source>
</evidence>
<evidence type="ECO:0008006" key="8">
    <source>
        <dbReference type="Google" id="ProtNLM"/>
    </source>
</evidence>
<feature type="transmembrane region" description="Helical" evidence="5">
    <location>
        <begin position="217"/>
        <end position="239"/>
    </location>
</feature>
<evidence type="ECO:0000256" key="3">
    <source>
        <dbReference type="ARBA" id="ARBA00022989"/>
    </source>
</evidence>
<dbReference type="AlphaFoldDB" id="A0A2N3PK81"/>
<accession>A0A2N3PK81</accession>
<organism evidence="6 7">
    <name type="scientific">Helicobacter winghamensis</name>
    <dbReference type="NCBI Taxonomy" id="157268"/>
    <lineage>
        <taxon>Bacteria</taxon>
        <taxon>Pseudomonadati</taxon>
        <taxon>Campylobacterota</taxon>
        <taxon>Epsilonproteobacteria</taxon>
        <taxon>Campylobacterales</taxon>
        <taxon>Helicobacteraceae</taxon>
        <taxon>Helicobacter</taxon>
    </lineage>
</organism>
<name>A0A2N3PK81_9HELI</name>
<evidence type="ECO:0000256" key="4">
    <source>
        <dbReference type="ARBA" id="ARBA00023136"/>
    </source>
</evidence>
<evidence type="ECO:0000256" key="1">
    <source>
        <dbReference type="ARBA" id="ARBA00004141"/>
    </source>
</evidence>
<dbReference type="InterPro" id="IPR007688">
    <property type="entry name" value="Conjugal_tfr_TrbL/VirB6"/>
</dbReference>
<feature type="transmembrane region" description="Helical" evidence="5">
    <location>
        <begin position="269"/>
        <end position="287"/>
    </location>
</feature>
<protein>
    <recommendedName>
        <fullName evidence="8">Type IV secretion system protein</fullName>
    </recommendedName>
</protein>
<reference evidence="6 7" key="1">
    <citation type="submission" date="2016-07" db="EMBL/GenBank/DDBJ databases">
        <title>Detection of Helicobacter winghamensis from caecal content of red fox (Vulpes vulpes).</title>
        <authorList>
            <person name="Zanoni R.G."/>
            <person name="Florio D."/>
            <person name="Caffara M."/>
            <person name="Renzi M."/>
            <person name="Parisi A."/>
            <person name="Pasquali F."/>
            <person name="Manfreda G."/>
        </authorList>
    </citation>
    <scope>NUCLEOTIDE SEQUENCE [LARGE SCALE GENOMIC DNA]</scope>
    <source>
        <strain evidence="6 7">295_13</strain>
    </source>
</reference>
<comment type="subcellular location">
    <subcellularLocation>
        <location evidence="1">Membrane</location>
        <topology evidence="1">Multi-pass membrane protein</topology>
    </subcellularLocation>
</comment>
<dbReference type="Pfam" id="PF04610">
    <property type="entry name" value="TrbL"/>
    <property type="match status" value="1"/>
</dbReference>
<dbReference type="Proteomes" id="UP000233350">
    <property type="component" value="Unassembled WGS sequence"/>
</dbReference>
<sequence length="384" mass="41809">MGSIGMSKIFNSIYTILQEGFQNLIESVYSAVSSMLMNGIMYSIIGLIVLFYLIKRLKGDFGSREENYKAAIWVATVCFIFAIMSNYNAYLGFLEILRIPVLYVTDVVVSVFNPNGNASNLGELLGGAWDKINTILVGTSDYGLKEITKSWNPGVIMVKLFKHMIVTLQMFIFWLIHSILFIGLGCIFIVSSILVNIILSLAPLVIPLLIIPQTRGYFFSWFKLVLSYAMYAPFGLLVLSFSSANIDKVIVGNNGLSEDTFQAFYEKTFDYILIPSLLALISIYLLTKIPNWINQILGTQNQESGGLGAVGSIVGAGMTAGGSFAGGALSGLISGKTMGGALKQGALNTIPGGKLIQNTMQEKKSAQMQEATLGALKAMEGYFK</sequence>
<keyword evidence="7" id="KW-1185">Reference proteome</keyword>
<evidence type="ECO:0000256" key="2">
    <source>
        <dbReference type="ARBA" id="ARBA00022692"/>
    </source>
</evidence>
<gene>
    <name evidence="6" type="ORF">BCM31_01155</name>
</gene>
<keyword evidence="4 5" id="KW-0472">Membrane</keyword>
<feature type="transmembrane region" description="Helical" evidence="5">
    <location>
        <begin position="35"/>
        <end position="54"/>
    </location>
</feature>
<dbReference type="GO" id="GO:0016020">
    <property type="term" value="C:membrane"/>
    <property type="evidence" value="ECO:0007669"/>
    <property type="project" value="UniProtKB-SubCell"/>
</dbReference>
<dbReference type="RefSeq" id="WP_101312969.1">
    <property type="nucleotide sequence ID" value="NZ_MBPJ01000022.1"/>
</dbReference>
<comment type="caution">
    <text evidence="6">The sequence shown here is derived from an EMBL/GenBank/DDBJ whole genome shotgun (WGS) entry which is preliminary data.</text>
</comment>
<proteinExistence type="predicted"/>
<feature type="transmembrane region" description="Helical" evidence="5">
    <location>
        <begin position="187"/>
        <end position="211"/>
    </location>
</feature>
<dbReference type="EMBL" id="MBPK01000011">
    <property type="protein sequence ID" value="PKT81822.1"/>
    <property type="molecule type" value="Genomic_DNA"/>
</dbReference>
<dbReference type="GO" id="GO:0030255">
    <property type="term" value="P:protein secretion by the type IV secretion system"/>
    <property type="evidence" value="ECO:0007669"/>
    <property type="project" value="InterPro"/>
</dbReference>